<dbReference type="InterPro" id="IPR001936">
    <property type="entry name" value="RasGAP_dom"/>
</dbReference>
<dbReference type="EMBL" id="JAEUBF010000550">
    <property type="protein sequence ID" value="KAH3677079.1"/>
    <property type="molecule type" value="Genomic_DNA"/>
</dbReference>
<feature type="region of interest" description="Disordered" evidence="3">
    <location>
        <begin position="932"/>
        <end position="954"/>
    </location>
</feature>
<dbReference type="Proteomes" id="UP000769528">
    <property type="component" value="Unassembled WGS sequence"/>
</dbReference>
<accession>A0A9P8PTD6</accession>
<keyword evidence="2" id="KW-0175">Coiled coil</keyword>
<evidence type="ECO:0000313" key="6">
    <source>
        <dbReference type="Proteomes" id="UP000769528"/>
    </source>
</evidence>
<evidence type="ECO:0000259" key="4">
    <source>
        <dbReference type="PROSITE" id="PS50018"/>
    </source>
</evidence>
<evidence type="ECO:0000256" key="1">
    <source>
        <dbReference type="ARBA" id="ARBA00022468"/>
    </source>
</evidence>
<dbReference type="InterPro" id="IPR023152">
    <property type="entry name" value="RasGAP_CS"/>
</dbReference>
<proteinExistence type="predicted"/>
<organism evidence="5 6">
    <name type="scientific">Wickerhamomyces mucosus</name>
    <dbReference type="NCBI Taxonomy" id="1378264"/>
    <lineage>
        <taxon>Eukaryota</taxon>
        <taxon>Fungi</taxon>
        <taxon>Dikarya</taxon>
        <taxon>Ascomycota</taxon>
        <taxon>Saccharomycotina</taxon>
        <taxon>Saccharomycetes</taxon>
        <taxon>Phaffomycetales</taxon>
        <taxon>Wickerhamomycetaceae</taxon>
        <taxon>Wickerhamomyces</taxon>
    </lineage>
</organism>
<evidence type="ECO:0000313" key="5">
    <source>
        <dbReference type="EMBL" id="KAH3677079.1"/>
    </source>
</evidence>
<dbReference type="CDD" id="cd05137">
    <property type="entry name" value="RasGAP_CLA2_BUD2"/>
    <property type="match status" value="1"/>
</dbReference>
<sequence>MPPLFNSRSIRSEIEQNAGLFDGQIEWSTEGIEIFNKGQVKIGSLGDLVVIRPEELVLIHGLQECSIQVIDNKGTIFIESFKGREHVYLKCSERTTFVKLFSSLILWQGLKSRGILNKTIKKSHCPTLNTESNLLVASCKIFGLLPKGKNVETVQGPDITLFQTDPNERWFTAMVVLKSNGRFQLINESDGQLLYSIDVKKLTSDEVRELHNSIFESSNYLFLGIIKQLRTENISNNFFSHDEIFTISNELPKVKRIILEFPYRIDVDDWFVALKSFTMGEYVGIDNTNLLRVSRTVNLNILEVSELSIDDGSKLYVEVQLWHQPWYRTAIVESLERASFFRESFDIDLPATTSSFTIVLKKANSFNYSISDQVLGYSLIRYEDLTNKLFDERIPINSSNKTNANVYVLISKATNYILPAENFNNIEQMILNLDFSQLLNYVISKNNQQDLERTSVILLDIFQSLQRENDWFSALLDFEIGKVFSSSISINHSHRNGNNLYNSLFRSNSLLTKSLEVYNLRVGQEYLEKVVGEFIIDVITKDSQTEIDPMRISESDESKKSQIIDANYKTLSKYIEIAWDKIYKTSNDLPEQIKQQLKSLRNKIELFTTDTTITLNCVTGFIFLRFFCPVLLNPKLFFLTKAHQTGNNKRTLTLISKVLLTFANRSSFGAKEPYLIRFNKEFIEKHQSELLDYLDKVTMKKLDFTAKRLKLSSSLERSDILLTSKDSLKELPTLPFLIDKYLRIDQLVDMVSNERLNPEILDEFGTQNFDEKIIVNGNDSVEELYKIGSLEFEKLILDQENNSNKTDEDFEFGSEKFIKVLLKTNESEEIFNYINANSSLKDLITEADKLSAKKARLTAKLSTSETVNEIYDLDEYIKKILNNTVIDPQKNIFKISELSTSHRDLKPLCNDSTYNLLKFKFSNDEGIQSSTSTYAFNNRSNESLSKKEHKSPTKRIQRMIRSASLNTITSFTRSNTVTNLSSQLNSNNESTIDKGKKNLDRLEENLEVKKTKLGRWLHRNK</sequence>
<feature type="coiled-coil region" evidence="2">
    <location>
        <begin position="985"/>
        <end position="1019"/>
    </location>
</feature>
<dbReference type="PROSITE" id="PS50018">
    <property type="entry name" value="RAS_GTPASE_ACTIV_2"/>
    <property type="match status" value="1"/>
</dbReference>
<evidence type="ECO:0000256" key="3">
    <source>
        <dbReference type="SAM" id="MobiDB-lite"/>
    </source>
</evidence>
<dbReference type="GO" id="GO:0007165">
    <property type="term" value="P:signal transduction"/>
    <property type="evidence" value="ECO:0007669"/>
    <property type="project" value="UniProtKB-ARBA"/>
</dbReference>
<dbReference type="Pfam" id="PF00616">
    <property type="entry name" value="RasGAP"/>
    <property type="match status" value="1"/>
</dbReference>
<dbReference type="SMART" id="SM00323">
    <property type="entry name" value="RasGAP"/>
    <property type="match status" value="1"/>
</dbReference>
<feature type="domain" description="Ras-GAP" evidence="4">
    <location>
        <begin position="450"/>
        <end position="664"/>
    </location>
</feature>
<feature type="compositionally biased region" description="Polar residues" evidence="3">
    <location>
        <begin position="932"/>
        <end position="943"/>
    </location>
</feature>
<dbReference type="InterPro" id="IPR039360">
    <property type="entry name" value="Ras_GTPase"/>
</dbReference>
<protein>
    <recommendedName>
        <fullName evidence="4">Ras-GAP domain-containing protein</fullName>
    </recommendedName>
</protein>
<evidence type="ECO:0000256" key="2">
    <source>
        <dbReference type="SAM" id="Coils"/>
    </source>
</evidence>
<dbReference type="Gene3D" id="1.10.506.10">
    <property type="entry name" value="GTPase Activation - p120gap, domain 1"/>
    <property type="match status" value="1"/>
</dbReference>
<name>A0A9P8PTD6_9ASCO</name>
<dbReference type="PROSITE" id="PS00509">
    <property type="entry name" value="RAS_GTPASE_ACTIV_1"/>
    <property type="match status" value="1"/>
</dbReference>
<dbReference type="PANTHER" id="PTHR10194:SF60">
    <property type="entry name" value="RAS GTPASE-ACTIVATING PROTEIN RASKOL"/>
    <property type="match status" value="1"/>
</dbReference>
<gene>
    <name evidence="5" type="ORF">WICMUC_001834</name>
</gene>
<reference evidence="5" key="2">
    <citation type="submission" date="2021-01" db="EMBL/GenBank/DDBJ databases">
        <authorList>
            <person name="Schikora-Tamarit M.A."/>
        </authorList>
    </citation>
    <scope>NUCLEOTIDE SEQUENCE</scope>
    <source>
        <strain evidence="5">CBS6341</strain>
    </source>
</reference>
<dbReference type="OrthoDB" id="775356at2759"/>
<dbReference type="GO" id="GO:0005096">
    <property type="term" value="F:GTPase activator activity"/>
    <property type="evidence" value="ECO:0007669"/>
    <property type="project" value="UniProtKB-KW"/>
</dbReference>
<dbReference type="SUPFAM" id="SSF48350">
    <property type="entry name" value="GTPase activation domain, GAP"/>
    <property type="match status" value="1"/>
</dbReference>
<keyword evidence="6" id="KW-1185">Reference proteome</keyword>
<dbReference type="InterPro" id="IPR008936">
    <property type="entry name" value="Rho_GTPase_activation_prot"/>
</dbReference>
<reference evidence="5" key="1">
    <citation type="journal article" date="2021" name="Open Biol.">
        <title>Shared evolutionary footprints suggest mitochondrial oxidative damage underlies multiple complex I losses in fungi.</title>
        <authorList>
            <person name="Schikora-Tamarit M.A."/>
            <person name="Marcet-Houben M."/>
            <person name="Nosek J."/>
            <person name="Gabaldon T."/>
        </authorList>
    </citation>
    <scope>NUCLEOTIDE SEQUENCE</scope>
    <source>
        <strain evidence="5">CBS6341</strain>
    </source>
</reference>
<comment type="caution">
    <text evidence="5">The sequence shown here is derived from an EMBL/GenBank/DDBJ whole genome shotgun (WGS) entry which is preliminary data.</text>
</comment>
<dbReference type="PANTHER" id="PTHR10194">
    <property type="entry name" value="RAS GTPASE-ACTIVATING PROTEINS"/>
    <property type="match status" value="1"/>
</dbReference>
<dbReference type="AlphaFoldDB" id="A0A9P8PTD6"/>
<keyword evidence="1" id="KW-0343">GTPase activation</keyword>